<comment type="caution">
    <text evidence="1">The sequence shown here is derived from an EMBL/GenBank/DDBJ whole genome shotgun (WGS) entry which is preliminary data.</text>
</comment>
<sequence length="45" mass="5184">MVVVVVINEVTHPLTRFFYCGKSSIGIAWKVLHRLKERLNMSVVI</sequence>
<reference evidence="1 2" key="1">
    <citation type="submission" date="2015-01" db="EMBL/GenBank/DDBJ databases">
        <title>Draft genome of the acidophilic iron oxidizer Acidithrix ferrooxidans strain Py-F3.</title>
        <authorList>
            <person name="Poehlein A."/>
            <person name="Eisen S."/>
            <person name="Schloemann M."/>
            <person name="Johnson B.D."/>
            <person name="Daniel R."/>
            <person name="Muehling M."/>
        </authorList>
    </citation>
    <scope>NUCLEOTIDE SEQUENCE [LARGE SCALE GENOMIC DNA]</scope>
    <source>
        <strain evidence="1 2">Py-F3</strain>
    </source>
</reference>
<keyword evidence="2" id="KW-1185">Reference proteome</keyword>
<dbReference type="Proteomes" id="UP000032360">
    <property type="component" value="Unassembled WGS sequence"/>
</dbReference>
<protein>
    <submittedName>
        <fullName evidence="1">Uncharacterized protein</fullName>
    </submittedName>
</protein>
<gene>
    <name evidence="1" type="ORF">AXFE_08690</name>
</gene>
<dbReference type="AlphaFoldDB" id="A0A0D8HJT9"/>
<dbReference type="EMBL" id="JXYS01000022">
    <property type="protein sequence ID" value="KJF18220.1"/>
    <property type="molecule type" value="Genomic_DNA"/>
</dbReference>
<evidence type="ECO:0000313" key="2">
    <source>
        <dbReference type="Proteomes" id="UP000032360"/>
    </source>
</evidence>
<evidence type="ECO:0000313" key="1">
    <source>
        <dbReference type="EMBL" id="KJF18220.1"/>
    </source>
</evidence>
<organism evidence="1 2">
    <name type="scientific">Acidithrix ferrooxidans</name>
    <dbReference type="NCBI Taxonomy" id="1280514"/>
    <lineage>
        <taxon>Bacteria</taxon>
        <taxon>Bacillati</taxon>
        <taxon>Actinomycetota</taxon>
        <taxon>Acidimicrobiia</taxon>
        <taxon>Acidimicrobiales</taxon>
        <taxon>Acidimicrobiaceae</taxon>
        <taxon>Acidithrix</taxon>
    </lineage>
</organism>
<name>A0A0D8HJT9_9ACTN</name>
<accession>A0A0D8HJT9</accession>
<proteinExistence type="predicted"/>